<organism evidence="2 3">
    <name type="scientific">Aspergillus uvarum CBS 121591</name>
    <dbReference type="NCBI Taxonomy" id="1448315"/>
    <lineage>
        <taxon>Eukaryota</taxon>
        <taxon>Fungi</taxon>
        <taxon>Dikarya</taxon>
        <taxon>Ascomycota</taxon>
        <taxon>Pezizomycotina</taxon>
        <taxon>Eurotiomycetes</taxon>
        <taxon>Eurotiomycetidae</taxon>
        <taxon>Eurotiales</taxon>
        <taxon>Aspergillaceae</taxon>
        <taxon>Aspergillus</taxon>
        <taxon>Aspergillus subgen. Circumdati</taxon>
    </lineage>
</organism>
<dbReference type="AlphaFoldDB" id="A0A319BT38"/>
<protein>
    <recommendedName>
        <fullName evidence="4">Secreted protein</fullName>
    </recommendedName>
</protein>
<dbReference type="EMBL" id="KZ821751">
    <property type="protein sequence ID" value="PYH76766.1"/>
    <property type="molecule type" value="Genomic_DNA"/>
</dbReference>
<proteinExistence type="predicted"/>
<dbReference type="GeneID" id="37133290"/>
<dbReference type="Proteomes" id="UP000248340">
    <property type="component" value="Unassembled WGS sequence"/>
</dbReference>
<keyword evidence="3" id="KW-1185">Reference proteome</keyword>
<evidence type="ECO:0000256" key="1">
    <source>
        <dbReference type="SAM" id="SignalP"/>
    </source>
</evidence>
<keyword evidence="1" id="KW-0732">Signal</keyword>
<evidence type="ECO:0008006" key="4">
    <source>
        <dbReference type="Google" id="ProtNLM"/>
    </source>
</evidence>
<sequence>MMVIIASTTTCIATLSLSINVLCWQTTEILDRPADFCAICHCRPEWRGLDGQSRWGEHPNGPIFPSQLYDHLLFWLSYRLSRRCDSELRKYAVFHTLEACHFSLQCARSSLPLICRHTLSQARICLSSGGTKVRMSLLTRTVDPRHILRCSTRCCARNMTISVSQSFGHRAMSLSKTSRGRPPDPLLFSFPVILES</sequence>
<feature type="signal peptide" evidence="1">
    <location>
        <begin position="1"/>
        <end position="18"/>
    </location>
</feature>
<dbReference type="VEuPathDB" id="FungiDB:BO82DRAFT_194854"/>
<accession>A0A319BT38</accession>
<gene>
    <name evidence="2" type="ORF">BO82DRAFT_194854</name>
</gene>
<reference evidence="2 3" key="1">
    <citation type="submission" date="2016-12" db="EMBL/GenBank/DDBJ databases">
        <title>The genomes of Aspergillus section Nigri reveals drivers in fungal speciation.</title>
        <authorList>
            <consortium name="DOE Joint Genome Institute"/>
            <person name="Vesth T.C."/>
            <person name="Nybo J."/>
            <person name="Theobald S."/>
            <person name="Brandl J."/>
            <person name="Frisvad J.C."/>
            <person name="Nielsen K.F."/>
            <person name="Lyhne E.K."/>
            <person name="Kogle M.E."/>
            <person name="Kuo A."/>
            <person name="Riley R."/>
            <person name="Clum A."/>
            <person name="Nolan M."/>
            <person name="Lipzen A."/>
            <person name="Salamov A."/>
            <person name="Henrissat B."/>
            <person name="Wiebenga A."/>
            <person name="De Vries R.P."/>
            <person name="Grigoriev I.V."/>
            <person name="Mortensen U.H."/>
            <person name="Andersen M.R."/>
            <person name="Baker S.E."/>
        </authorList>
    </citation>
    <scope>NUCLEOTIDE SEQUENCE [LARGE SCALE GENOMIC DNA]</scope>
    <source>
        <strain evidence="2 3">CBS 121591</strain>
    </source>
</reference>
<evidence type="ECO:0000313" key="3">
    <source>
        <dbReference type="Proteomes" id="UP000248340"/>
    </source>
</evidence>
<dbReference type="RefSeq" id="XP_025486966.1">
    <property type="nucleotide sequence ID" value="XM_025630549.1"/>
</dbReference>
<name>A0A319BT38_9EURO</name>
<feature type="chain" id="PRO_5016355459" description="Secreted protein" evidence="1">
    <location>
        <begin position="19"/>
        <end position="196"/>
    </location>
</feature>
<evidence type="ECO:0000313" key="2">
    <source>
        <dbReference type="EMBL" id="PYH76766.1"/>
    </source>
</evidence>